<dbReference type="Gene3D" id="1.10.1400.10">
    <property type="match status" value="1"/>
</dbReference>
<dbReference type="OrthoDB" id="9760084at2"/>
<dbReference type="AlphaFoldDB" id="A0A5M6J333"/>
<dbReference type="InterPro" id="IPR043146">
    <property type="entry name" value="Penicillin_amidase_N_B-knob"/>
</dbReference>
<dbReference type="PIRSF" id="PIRSF001227">
    <property type="entry name" value="Pen_acylase"/>
    <property type="match status" value="1"/>
</dbReference>
<organism evidence="5 6">
    <name type="scientific">Rhodovastum atsumiense</name>
    <dbReference type="NCBI Taxonomy" id="504468"/>
    <lineage>
        <taxon>Bacteria</taxon>
        <taxon>Pseudomonadati</taxon>
        <taxon>Pseudomonadota</taxon>
        <taxon>Alphaproteobacteria</taxon>
        <taxon>Acetobacterales</taxon>
        <taxon>Acetobacteraceae</taxon>
        <taxon>Rhodovastum</taxon>
    </lineage>
</organism>
<gene>
    <name evidence="5" type="ORF">F1189_00530</name>
</gene>
<comment type="similarity">
    <text evidence="1">Belongs to the peptidase S45 family.</text>
</comment>
<protein>
    <submittedName>
        <fullName evidence="5">Penicillin acylase family protein</fullName>
    </submittedName>
</protein>
<dbReference type="GO" id="GO:0016811">
    <property type="term" value="F:hydrolase activity, acting on carbon-nitrogen (but not peptide) bonds, in linear amides"/>
    <property type="evidence" value="ECO:0007669"/>
    <property type="project" value="InterPro"/>
</dbReference>
<dbReference type="Gene3D" id="3.60.20.10">
    <property type="entry name" value="Glutamine Phosphoribosylpyrophosphate, subunit 1, domain 1"/>
    <property type="match status" value="1"/>
</dbReference>
<dbReference type="RefSeq" id="WP_150038392.1">
    <property type="nucleotide sequence ID" value="NZ_OW485601.1"/>
</dbReference>
<feature type="active site" description="Nucleophile" evidence="4">
    <location>
        <position position="231"/>
    </location>
</feature>
<dbReference type="PANTHER" id="PTHR34218:SF4">
    <property type="entry name" value="ACYL-HOMOSERINE LACTONE ACYLASE QUIP"/>
    <property type="match status" value="1"/>
</dbReference>
<dbReference type="InterPro" id="IPR043147">
    <property type="entry name" value="Penicillin_amidase_A-knob"/>
</dbReference>
<dbReference type="PANTHER" id="PTHR34218">
    <property type="entry name" value="PEPTIDASE S45 PENICILLIN AMIDASE"/>
    <property type="match status" value="1"/>
</dbReference>
<reference evidence="5 6" key="1">
    <citation type="submission" date="2019-09" db="EMBL/GenBank/DDBJ databases">
        <title>Genome sequence of Rhodovastum atsumiense, a diverse member of the Acetobacteraceae family of non-sulfur purple photosynthetic bacteria.</title>
        <authorList>
            <person name="Meyer T."/>
            <person name="Kyndt J."/>
        </authorList>
    </citation>
    <scope>NUCLEOTIDE SEQUENCE [LARGE SCALE GENOMIC DNA]</scope>
    <source>
        <strain evidence="5 6">DSM 21279</strain>
    </source>
</reference>
<dbReference type="InterPro" id="IPR002692">
    <property type="entry name" value="S45"/>
</dbReference>
<dbReference type="Pfam" id="PF01804">
    <property type="entry name" value="Penicil_amidase"/>
    <property type="match status" value="1"/>
</dbReference>
<dbReference type="EMBL" id="VWPK01000001">
    <property type="protein sequence ID" value="KAA5614649.1"/>
    <property type="molecule type" value="Genomic_DNA"/>
</dbReference>
<evidence type="ECO:0000256" key="1">
    <source>
        <dbReference type="ARBA" id="ARBA00006586"/>
    </source>
</evidence>
<keyword evidence="6" id="KW-1185">Reference proteome</keyword>
<name>A0A5M6J333_9PROT</name>
<evidence type="ECO:0000256" key="2">
    <source>
        <dbReference type="ARBA" id="ARBA00022801"/>
    </source>
</evidence>
<dbReference type="Gene3D" id="2.30.120.10">
    <property type="match status" value="1"/>
</dbReference>
<evidence type="ECO:0000256" key="4">
    <source>
        <dbReference type="PIRSR" id="PIRSR001227-1"/>
    </source>
</evidence>
<keyword evidence="2" id="KW-0378">Hydrolase</keyword>
<dbReference type="InterPro" id="IPR023343">
    <property type="entry name" value="Penicillin_amidase_dom1"/>
</dbReference>
<dbReference type="GO" id="GO:0017000">
    <property type="term" value="P:antibiotic biosynthetic process"/>
    <property type="evidence" value="ECO:0007669"/>
    <property type="project" value="InterPro"/>
</dbReference>
<sequence>MRRPNLAGLALVAGLIWRVVRAGRPPPVTTAARLRNIPCQGLPVREPVRIHWDEHQVPGIEAANEPDLAVGLGVVHAHLRLAQMELMRRLATGRVAEVIGRAGIELDHALRLMRLDRAVPGIAAMLLRSTRVWAEGFVAGVNHHIAHAPALPPEFRLLGLTPGPWTLADLLAVGRLAATDVSWLVFARLLHGQARLSGAEWETLWPLMQQGDTLPWPAREAEAVLTLVRGSNSAAVPARRGRDGAGMIASDPHLAITLPPLWLIAGLHAPGLDVVGLMIPGLPVVALGRNRWIAWGGTNLHAASSELVDVAAEPMTVRQEVIRVKGGRPVTLTLRETRFGPVVSDGILLSSRRPLALRWVGHRPSDEMTAMLGVMRARDFAGFRTALEGFAVPGQTMLAVEAGPSGRAGRVIAAHLPRRADAPLAGPVCPPHLAWTLDDLVPGTAFAGVGDIPVVSANDRPEATSVPVGFFFSPPDRVRRLRSLLEAADPVTPEAMRALQQDVRQPAALGLRDALLPRIPPPSPQDAEALRVLAAWDGAYDASSRGALVFEVFVAALAHRLVPAESLALLTAIWSGRALIARRIAQAPPRALGAALHAAARALRRHGTWGAVHRLALRHPLASLPLVGGRYAVPDFAAAGGNDTLNKTGHGLVRGRHRVTFGACARHVSDLADPNANGFVLLGGQDGWLGSANAADQVPLWRAGCYITVPLQPEAARAWPHHTRLLPP</sequence>
<evidence type="ECO:0000313" key="6">
    <source>
        <dbReference type="Proteomes" id="UP000325255"/>
    </source>
</evidence>
<evidence type="ECO:0000256" key="3">
    <source>
        <dbReference type="ARBA" id="ARBA00023145"/>
    </source>
</evidence>
<dbReference type="InterPro" id="IPR029055">
    <property type="entry name" value="Ntn_hydrolases_N"/>
</dbReference>
<comment type="caution">
    <text evidence="5">The sequence shown here is derived from an EMBL/GenBank/DDBJ whole genome shotgun (WGS) entry which is preliminary data.</text>
</comment>
<keyword evidence="3" id="KW-0865">Zymogen</keyword>
<evidence type="ECO:0000313" key="5">
    <source>
        <dbReference type="EMBL" id="KAA5614649.1"/>
    </source>
</evidence>
<dbReference type="Gene3D" id="1.10.439.10">
    <property type="entry name" value="Penicillin Amidohydrolase, domain 1"/>
    <property type="match status" value="1"/>
</dbReference>
<proteinExistence type="inferred from homology"/>
<dbReference type="SUPFAM" id="SSF56235">
    <property type="entry name" value="N-terminal nucleophile aminohydrolases (Ntn hydrolases)"/>
    <property type="match status" value="1"/>
</dbReference>
<dbReference type="Proteomes" id="UP000325255">
    <property type="component" value="Unassembled WGS sequence"/>
</dbReference>
<dbReference type="InterPro" id="IPR014395">
    <property type="entry name" value="Pen/GL7ACA/AHL_acylase"/>
</dbReference>
<accession>A0A5M6J333</accession>